<evidence type="ECO:0000256" key="2">
    <source>
        <dbReference type="ARBA" id="ARBA00022908"/>
    </source>
</evidence>
<dbReference type="Pfam" id="PF12482">
    <property type="entry name" value="DUF3701"/>
    <property type="match status" value="1"/>
</dbReference>
<sequence>MPRPKATEQTVILILDKVSRHHFAFLKGYLEGLPLARLAATYLENWDEGHVDLRIARSTLDWIRRELGQVARRLGKASYARVIRLEPEQLLDPVPAAVPTLEQFREEYDPYEMYSENDLLERFAELFPEGDGVDAQKAARNERLRKRQHAALLWLQDMAVADPHPQDSVLGWLNARIANRLIRAGVNTLQELCEAINNNGYRWFNLVPGLGERTAQCIVRWLELNQETLQLALERYALSRRSNLDIESLKAGRARSTSIVPLEYFQPSAALNGEQGYNRAARNMSGVHNDYDAVQLWLQTFPFGSNTYLSYRSQAERFLLWAVLERGKAMSDLTTQDCLAYRDFLWDLGRLAPELWHSQYKLPESAWLGKRHTERWSPGWRPFEELKPPAVPKEIPRLLRVQWQREHTERNGVLKPSSQKLAITILTSMCEWLVRRRYLEVNPWDGIRPRVDHKPVIATQRSFSQEEWALLLQAAMQKPFSEAHLRLQSMLMLAYATGMRLSELSAARKGDLYFQSGSNGLAGGWVLSVIGKGNKQRAVPVPQAAMQILQRYFATRGYGSLQDMPAEAPLFSHLEDSPAHLKLLNNSTQRREQQETMAHSRIYRNLKKFFEETAALIAEQAPETATKLRAASTHWLRHTSGSHAVANGVPVEVLQQNLGHSSLNTTTIYVTTELEQRIRLMEQFVNQSQQVRPPACINTRDLFSAPQNAAQPAAALSDDIEGNDAEKA</sequence>
<dbReference type="EMBL" id="BMYU01000002">
    <property type="protein sequence ID" value="GGX33784.1"/>
    <property type="molecule type" value="Genomic_DNA"/>
</dbReference>
<evidence type="ECO:0000313" key="7">
    <source>
        <dbReference type="EMBL" id="GGX33784.1"/>
    </source>
</evidence>
<dbReference type="RefSeq" id="WP_189355814.1">
    <property type="nucleotide sequence ID" value="NZ_BMYU01000002.1"/>
</dbReference>
<comment type="similarity">
    <text evidence="1">Belongs to the 'phage' integrase family.</text>
</comment>
<keyword evidence="2" id="KW-0229">DNA integration</keyword>
<dbReference type="InterPro" id="IPR011010">
    <property type="entry name" value="DNA_brk_join_enz"/>
</dbReference>
<reference evidence="8" key="1">
    <citation type="journal article" date="2019" name="Int. J. Syst. Evol. Microbiol.">
        <title>The Global Catalogue of Microorganisms (GCM) 10K type strain sequencing project: providing services to taxonomists for standard genome sequencing and annotation.</title>
        <authorList>
            <consortium name="The Broad Institute Genomics Platform"/>
            <consortium name="The Broad Institute Genome Sequencing Center for Infectious Disease"/>
            <person name="Wu L."/>
            <person name="Ma J."/>
        </authorList>
    </citation>
    <scope>NUCLEOTIDE SEQUENCE [LARGE SCALE GENOMIC DNA]</scope>
    <source>
        <strain evidence="8">KCTC 23917</strain>
    </source>
</reference>
<dbReference type="PANTHER" id="PTHR30349:SF41">
    <property type="entry name" value="INTEGRASE_RECOMBINASE PROTEIN MJ0367-RELATED"/>
    <property type="match status" value="1"/>
</dbReference>
<dbReference type="InterPro" id="IPR050090">
    <property type="entry name" value="Tyrosine_recombinase_XerCD"/>
</dbReference>
<evidence type="ECO:0000259" key="6">
    <source>
        <dbReference type="PROSITE" id="PS51898"/>
    </source>
</evidence>
<dbReference type="SUPFAM" id="SSF56349">
    <property type="entry name" value="DNA breaking-rejoining enzymes"/>
    <property type="match status" value="1"/>
</dbReference>
<dbReference type="InterPro" id="IPR010998">
    <property type="entry name" value="Integrase_recombinase_N"/>
</dbReference>
<dbReference type="Gene3D" id="1.10.150.130">
    <property type="match status" value="1"/>
</dbReference>
<keyword evidence="3" id="KW-0238">DNA-binding</keyword>
<gene>
    <name evidence="7" type="ORF">GCM10010946_08460</name>
</gene>
<keyword evidence="4" id="KW-0233">DNA recombination</keyword>
<accession>A0ABQ2XUR5</accession>
<dbReference type="PANTHER" id="PTHR30349">
    <property type="entry name" value="PHAGE INTEGRASE-RELATED"/>
    <property type="match status" value="1"/>
</dbReference>
<feature type="region of interest" description="Disordered" evidence="5">
    <location>
        <begin position="708"/>
        <end position="728"/>
    </location>
</feature>
<evidence type="ECO:0000256" key="5">
    <source>
        <dbReference type="SAM" id="MobiDB-lite"/>
    </source>
</evidence>
<proteinExistence type="inferred from homology"/>
<dbReference type="InterPro" id="IPR013762">
    <property type="entry name" value="Integrase-like_cat_sf"/>
</dbReference>
<keyword evidence="8" id="KW-1185">Reference proteome</keyword>
<dbReference type="Proteomes" id="UP000653343">
    <property type="component" value="Unassembled WGS sequence"/>
</dbReference>
<comment type="caution">
    <text evidence="7">The sequence shown here is derived from an EMBL/GenBank/DDBJ whole genome shotgun (WGS) entry which is preliminary data.</text>
</comment>
<protein>
    <recommendedName>
        <fullName evidence="6">Tyr recombinase domain-containing protein</fullName>
    </recommendedName>
</protein>
<organism evidence="7 8">
    <name type="scientific">Undibacterium squillarum</name>
    <dbReference type="NCBI Taxonomy" id="1131567"/>
    <lineage>
        <taxon>Bacteria</taxon>
        <taxon>Pseudomonadati</taxon>
        <taxon>Pseudomonadota</taxon>
        <taxon>Betaproteobacteria</taxon>
        <taxon>Burkholderiales</taxon>
        <taxon>Oxalobacteraceae</taxon>
        <taxon>Undibacterium</taxon>
    </lineage>
</organism>
<evidence type="ECO:0000256" key="4">
    <source>
        <dbReference type="ARBA" id="ARBA00023172"/>
    </source>
</evidence>
<feature type="compositionally biased region" description="Acidic residues" evidence="5">
    <location>
        <begin position="718"/>
        <end position="728"/>
    </location>
</feature>
<dbReference type="InterPro" id="IPR002104">
    <property type="entry name" value="Integrase_catalytic"/>
</dbReference>
<feature type="domain" description="Tyr recombinase" evidence="6">
    <location>
        <begin position="458"/>
        <end position="685"/>
    </location>
</feature>
<dbReference type="PROSITE" id="PS51898">
    <property type="entry name" value="TYR_RECOMBINASE"/>
    <property type="match status" value="1"/>
</dbReference>
<dbReference type="Gene3D" id="1.10.443.10">
    <property type="entry name" value="Intergrase catalytic core"/>
    <property type="match status" value="1"/>
</dbReference>
<evidence type="ECO:0000313" key="8">
    <source>
        <dbReference type="Proteomes" id="UP000653343"/>
    </source>
</evidence>
<name>A0ABQ2XUR5_9BURK</name>
<evidence type="ECO:0000256" key="1">
    <source>
        <dbReference type="ARBA" id="ARBA00008857"/>
    </source>
</evidence>
<evidence type="ECO:0000256" key="3">
    <source>
        <dbReference type="ARBA" id="ARBA00023125"/>
    </source>
</evidence>
<dbReference type="InterPro" id="IPR022169">
    <property type="entry name" value="DUF3701"/>
</dbReference>
<dbReference type="Pfam" id="PF00589">
    <property type="entry name" value="Phage_integrase"/>
    <property type="match status" value="1"/>
</dbReference>